<comment type="caution">
    <text evidence="2">The sequence shown here is derived from an EMBL/GenBank/DDBJ whole genome shotgun (WGS) entry which is preliminary data.</text>
</comment>
<dbReference type="GO" id="GO:0004527">
    <property type="term" value="F:exonuclease activity"/>
    <property type="evidence" value="ECO:0007669"/>
    <property type="project" value="UniProtKB-KW"/>
</dbReference>
<dbReference type="SMART" id="SM00479">
    <property type="entry name" value="EXOIII"/>
    <property type="match status" value="1"/>
</dbReference>
<keyword evidence="2" id="KW-0540">Nuclease</keyword>
<sequence length="222" mass="25619">MFVWQGNKNYPNFWKDYQNHFKDKKKYDLTNARFVILDTETTGLNIKNDRILSIGTISVTGNTMDVADSLELYLKQDTFNWETVKIHGILNEGNILKFQEHEALTLFLDHIKDAILVAHHAAFDIQMINACLARQKLPKLKNKVLDTGILFKKTDLCVNKDKLYSLDELCTIFNIKKHDRHTASGDAYITGIIFLKIIGQLSKTRKTTLKSLFFNPNRRGLL</sequence>
<protein>
    <submittedName>
        <fullName evidence="2">3'-5' exonuclease</fullName>
    </submittedName>
</protein>
<dbReference type="InterPro" id="IPR006054">
    <property type="entry name" value="DnaQ"/>
</dbReference>
<gene>
    <name evidence="2" type="ORF">U6A24_09855</name>
</gene>
<proteinExistence type="predicted"/>
<dbReference type="NCBIfam" id="TIGR00573">
    <property type="entry name" value="dnaq"/>
    <property type="match status" value="1"/>
</dbReference>
<evidence type="ECO:0000313" key="3">
    <source>
        <dbReference type="Proteomes" id="UP001327027"/>
    </source>
</evidence>
<feature type="domain" description="Exonuclease" evidence="1">
    <location>
        <begin position="33"/>
        <end position="203"/>
    </location>
</feature>
<dbReference type="InterPro" id="IPR013520">
    <property type="entry name" value="Ribonucl_H"/>
</dbReference>
<dbReference type="RefSeq" id="WP_324179796.1">
    <property type="nucleotide sequence ID" value="NZ_BAABAW010000007.1"/>
</dbReference>
<dbReference type="CDD" id="cd06127">
    <property type="entry name" value="DEDDh"/>
    <property type="match status" value="1"/>
</dbReference>
<evidence type="ECO:0000313" key="2">
    <source>
        <dbReference type="EMBL" id="MEB3345766.1"/>
    </source>
</evidence>
<keyword evidence="2" id="KW-0269">Exonuclease</keyword>
<organism evidence="2 3">
    <name type="scientific">Aquimarina gracilis</name>
    <dbReference type="NCBI Taxonomy" id="874422"/>
    <lineage>
        <taxon>Bacteria</taxon>
        <taxon>Pseudomonadati</taxon>
        <taxon>Bacteroidota</taxon>
        <taxon>Flavobacteriia</taxon>
        <taxon>Flavobacteriales</taxon>
        <taxon>Flavobacteriaceae</taxon>
        <taxon>Aquimarina</taxon>
    </lineage>
</organism>
<dbReference type="Proteomes" id="UP001327027">
    <property type="component" value="Unassembled WGS sequence"/>
</dbReference>
<dbReference type="EMBL" id="JAYKLX010000004">
    <property type="protein sequence ID" value="MEB3345766.1"/>
    <property type="molecule type" value="Genomic_DNA"/>
</dbReference>
<dbReference type="InterPro" id="IPR036397">
    <property type="entry name" value="RNaseH_sf"/>
</dbReference>
<dbReference type="Pfam" id="PF00929">
    <property type="entry name" value="RNase_T"/>
    <property type="match status" value="1"/>
</dbReference>
<keyword evidence="2" id="KW-0378">Hydrolase</keyword>
<accession>A0ABU5ZVL0</accession>
<evidence type="ECO:0000259" key="1">
    <source>
        <dbReference type="SMART" id="SM00479"/>
    </source>
</evidence>
<dbReference type="SUPFAM" id="SSF53098">
    <property type="entry name" value="Ribonuclease H-like"/>
    <property type="match status" value="1"/>
</dbReference>
<dbReference type="Gene3D" id="3.30.420.10">
    <property type="entry name" value="Ribonuclease H-like superfamily/Ribonuclease H"/>
    <property type="match status" value="1"/>
</dbReference>
<keyword evidence="3" id="KW-1185">Reference proteome</keyword>
<name>A0ABU5ZVL0_9FLAO</name>
<dbReference type="PANTHER" id="PTHR30231">
    <property type="entry name" value="DNA POLYMERASE III SUBUNIT EPSILON"/>
    <property type="match status" value="1"/>
</dbReference>
<dbReference type="PANTHER" id="PTHR30231:SF41">
    <property type="entry name" value="DNA POLYMERASE III SUBUNIT EPSILON"/>
    <property type="match status" value="1"/>
</dbReference>
<reference evidence="2 3" key="1">
    <citation type="journal article" date="2013" name="Int. J. Syst. Evol. Microbiol.">
        <title>Aquimarina gracilis sp. nov., isolated from the gut microflora of a mussel, Mytilus coruscus, and emended description of Aquimarina spongiae.</title>
        <authorList>
            <person name="Park S.C."/>
            <person name="Choe H.N."/>
            <person name="Baik K.S."/>
            <person name="Seong C.N."/>
        </authorList>
    </citation>
    <scope>NUCLEOTIDE SEQUENCE [LARGE SCALE GENOMIC DNA]</scope>
    <source>
        <strain evidence="2 3">PSC32</strain>
    </source>
</reference>
<dbReference type="InterPro" id="IPR012337">
    <property type="entry name" value="RNaseH-like_sf"/>
</dbReference>